<keyword evidence="2" id="KW-1185">Reference proteome</keyword>
<gene>
    <name evidence="1" type="ORF">QFC20_005854</name>
</gene>
<comment type="caution">
    <text evidence="1">The sequence shown here is derived from an EMBL/GenBank/DDBJ whole genome shotgun (WGS) entry which is preliminary data.</text>
</comment>
<name>A0ACC2VIU7_9TREE</name>
<organism evidence="1 2">
    <name type="scientific">Naganishia adeliensis</name>
    <dbReference type="NCBI Taxonomy" id="92952"/>
    <lineage>
        <taxon>Eukaryota</taxon>
        <taxon>Fungi</taxon>
        <taxon>Dikarya</taxon>
        <taxon>Basidiomycota</taxon>
        <taxon>Agaricomycotina</taxon>
        <taxon>Tremellomycetes</taxon>
        <taxon>Filobasidiales</taxon>
        <taxon>Filobasidiaceae</taxon>
        <taxon>Naganishia</taxon>
    </lineage>
</organism>
<dbReference type="EMBL" id="JASBWS010000089">
    <property type="protein sequence ID" value="KAJ9098847.1"/>
    <property type="molecule type" value="Genomic_DNA"/>
</dbReference>
<sequence>MEIKTTDRGFARGDDPSFFEGETEFTEACGSSTSKGVATAATAFLTNAGTQRPSLPANTEEVGDVWEFVGEVTADSSSAGSVWALFREWEEVTIPPEGDARGTEGDA</sequence>
<reference evidence="1" key="1">
    <citation type="submission" date="2023-04" db="EMBL/GenBank/DDBJ databases">
        <title>Draft Genome sequencing of Naganishia species isolated from polar environments using Oxford Nanopore Technology.</title>
        <authorList>
            <person name="Leo P."/>
            <person name="Venkateswaran K."/>
        </authorList>
    </citation>
    <scope>NUCLEOTIDE SEQUENCE</scope>
    <source>
        <strain evidence="1">MNA-CCFEE 5262</strain>
    </source>
</reference>
<evidence type="ECO:0000313" key="2">
    <source>
        <dbReference type="Proteomes" id="UP001230649"/>
    </source>
</evidence>
<dbReference type="Proteomes" id="UP001230649">
    <property type="component" value="Unassembled WGS sequence"/>
</dbReference>
<protein>
    <submittedName>
        <fullName evidence="1">Uncharacterized protein</fullName>
    </submittedName>
</protein>
<proteinExistence type="predicted"/>
<accession>A0ACC2VIU7</accession>
<evidence type="ECO:0000313" key="1">
    <source>
        <dbReference type="EMBL" id="KAJ9098847.1"/>
    </source>
</evidence>